<evidence type="ECO:0000259" key="2">
    <source>
        <dbReference type="Pfam" id="PF21922"/>
    </source>
</evidence>
<protein>
    <submittedName>
        <fullName evidence="3">Unannotated protein</fullName>
    </submittedName>
</protein>
<dbReference type="InterPro" id="IPR001460">
    <property type="entry name" value="PCN-bd_Tpept"/>
</dbReference>
<dbReference type="PANTHER" id="PTHR30627:SF24">
    <property type="entry name" value="PENICILLIN-BINDING PROTEIN 4B"/>
    <property type="match status" value="1"/>
</dbReference>
<dbReference type="Gene3D" id="3.90.1310.10">
    <property type="entry name" value="Penicillin-binding protein 2a (Domain 2)"/>
    <property type="match status" value="1"/>
</dbReference>
<dbReference type="GO" id="GO:0071972">
    <property type="term" value="F:peptidoglycan L,D-transpeptidase activity"/>
    <property type="evidence" value="ECO:0007669"/>
    <property type="project" value="TreeGrafter"/>
</dbReference>
<feature type="domain" description="Penicillin-binding protein transpeptidase" evidence="1">
    <location>
        <begin position="156"/>
        <end position="515"/>
    </location>
</feature>
<gene>
    <name evidence="3" type="ORF">UFOPK3139_00729</name>
</gene>
<dbReference type="InterPro" id="IPR054120">
    <property type="entry name" value="PBPA_dimer"/>
</dbReference>
<dbReference type="Pfam" id="PF00905">
    <property type="entry name" value="Transpeptidase"/>
    <property type="match status" value="1"/>
</dbReference>
<dbReference type="SUPFAM" id="SSF56601">
    <property type="entry name" value="beta-lactamase/transpeptidase-like"/>
    <property type="match status" value="1"/>
</dbReference>
<dbReference type="GO" id="GO:0005886">
    <property type="term" value="C:plasma membrane"/>
    <property type="evidence" value="ECO:0007669"/>
    <property type="project" value="TreeGrafter"/>
</dbReference>
<dbReference type="InterPro" id="IPR050515">
    <property type="entry name" value="Beta-lactam/transpept"/>
</dbReference>
<dbReference type="GO" id="GO:0071555">
    <property type="term" value="P:cell wall organization"/>
    <property type="evidence" value="ECO:0007669"/>
    <property type="project" value="TreeGrafter"/>
</dbReference>
<dbReference type="InterPro" id="IPR012338">
    <property type="entry name" value="Beta-lactam/transpept-like"/>
</dbReference>
<dbReference type="EMBL" id="CAFABA010000020">
    <property type="protein sequence ID" value="CAB4821416.1"/>
    <property type="molecule type" value="Genomic_DNA"/>
</dbReference>
<dbReference type="GO" id="GO:0008658">
    <property type="term" value="F:penicillin binding"/>
    <property type="evidence" value="ECO:0007669"/>
    <property type="project" value="InterPro"/>
</dbReference>
<accession>A0A6J6ZNG3</accession>
<dbReference type="AlphaFoldDB" id="A0A6J6ZNG3"/>
<name>A0A6J6ZNG3_9ZZZZ</name>
<reference evidence="3" key="1">
    <citation type="submission" date="2020-05" db="EMBL/GenBank/DDBJ databases">
        <authorList>
            <person name="Chiriac C."/>
            <person name="Salcher M."/>
            <person name="Ghai R."/>
            <person name="Kavagutti S V."/>
        </authorList>
    </citation>
    <scope>NUCLEOTIDE SEQUENCE</scope>
</reference>
<evidence type="ECO:0000313" key="3">
    <source>
        <dbReference type="EMBL" id="CAB4821416.1"/>
    </source>
</evidence>
<sequence length="521" mass="55404">MNRAIARFGIALLVLYTAVFAQLNNLQLFGAKRLNENPINVREAAKDFERKRGSILTSDGVTVAETVETPDGATRRTRTYPDPIIYAHLTGYFSRDYGASGIENEYNDELAAKTDGQQFGNLSDIFSPKDRTGNVTLTIDNDVQHAAATGLLLKKGSVVAIDPRDGSILALYSFPTFDPSTLSTPDRTAATAAKKQLDADTSKPLLPRAYRENFFPGSTFKIVTAAAGLQSGAVTPDLPEFPRSSGYAAPLTNVLLRNFGGATCGGTLFEILRVSCNTAFAQMGAEYVGVEQMVTRALAFGFNDTPPIDLPNPARSTFPTDYGKKLQSLPSYFAQKNGEPPPTTTPGERSLLYVYEDQPKLAQVSIGQNDVRATPLQMAMVAAAVANNGVIMKPHVMRDIRTRDGELISKYQPERWKTAVSPSVAATLREAMIGVVGPGGTATRMAIEGFTVGGKTGTAELGTTSPSSHAWVIGFAGPVGQAPTVAVAVLVEALPGADEQTGGRVAAPIAQAVLEAALRAR</sequence>
<dbReference type="Pfam" id="PF21922">
    <property type="entry name" value="PBP_dimer_2"/>
    <property type="match status" value="1"/>
</dbReference>
<evidence type="ECO:0000259" key="1">
    <source>
        <dbReference type="Pfam" id="PF00905"/>
    </source>
</evidence>
<dbReference type="PANTHER" id="PTHR30627">
    <property type="entry name" value="PEPTIDOGLYCAN D,D-TRANSPEPTIDASE"/>
    <property type="match status" value="1"/>
</dbReference>
<proteinExistence type="predicted"/>
<organism evidence="3">
    <name type="scientific">freshwater metagenome</name>
    <dbReference type="NCBI Taxonomy" id="449393"/>
    <lineage>
        <taxon>unclassified sequences</taxon>
        <taxon>metagenomes</taxon>
        <taxon>ecological metagenomes</taxon>
    </lineage>
</organism>
<feature type="domain" description="Penicillin binding protein A dimerisation" evidence="2">
    <location>
        <begin position="52"/>
        <end position="134"/>
    </location>
</feature>
<dbReference type="Gene3D" id="3.40.710.10">
    <property type="entry name" value="DD-peptidase/beta-lactamase superfamily"/>
    <property type="match status" value="1"/>
</dbReference>